<sequence length="406" mass="42849">MAEESDLRAYLRRVTAALQREKSRSEELQRRIDEPIAVVSMAGRYPGGVDSPEGLWQLLADGGDAVSGFPDRPGWDVAGLFDPDPDVVGATYARGGGFVHDAGLFDAGFFGVSPREAERLDPQQRLLLETSWELLERAAVSPESVDRSATGVYVGIQHSDYAHHHLTRLASLDGHIATGMLGSTASGRLAYTLGLRGPAVSVDTACSSSLVSIHQAMQGLRRGECDLALAGGVTVMATPWAMVEFSRQKLTSPEGRCKSFSESADGVGWSEGCGMLLLERLSDARANGRDVLAVLRSSALNQDGRSQGLAAPNGPAQERVIRSALDAGGLGPEDVDAVEAHGTGTALGDPMEAHALLSTYGKDRSDQDPLYLGSVKSNLGHPQAAAGVAGVMKMVLALRHGELPRS</sequence>
<protein>
    <submittedName>
        <fullName evidence="3">Beta-ketoacyl synthase, C-terminal domain</fullName>
    </submittedName>
</protein>
<dbReference type="SMART" id="SM00825">
    <property type="entry name" value="PKS_KS"/>
    <property type="match status" value="1"/>
</dbReference>
<dbReference type="InterPro" id="IPR014030">
    <property type="entry name" value="Ketoacyl_synth_N"/>
</dbReference>
<dbReference type="OrthoDB" id="9778690at2"/>
<dbReference type="RefSeq" id="WP_143013169.1">
    <property type="nucleotide sequence ID" value="NZ_FNFM01000022.1"/>
</dbReference>
<evidence type="ECO:0000313" key="4">
    <source>
        <dbReference type="Proteomes" id="UP000199213"/>
    </source>
</evidence>
<dbReference type="FunFam" id="3.40.47.10:FF:000019">
    <property type="entry name" value="Polyketide synthase type I"/>
    <property type="match status" value="1"/>
</dbReference>
<evidence type="ECO:0000259" key="2">
    <source>
        <dbReference type="PROSITE" id="PS52004"/>
    </source>
</evidence>
<dbReference type="Pfam" id="PF02801">
    <property type="entry name" value="Ketoacyl-synt_C"/>
    <property type="match status" value="1"/>
</dbReference>
<dbReference type="Gene3D" id="3.40.47.10">
    <property type="match status" value="1"/>
</dbReference>
<feature type="domain" description="Ketosynthase family 3 (KS3)" evidence="2">
    <location>
        <begin position="33"/>
        <end position="406"/>
    </location>
</feature>
<dbReference type="SUPFAM" id="SSF53901">
    <property type="entry name" value="Thiolase-like"/>
    <property type="match status" value="1"/>
</dbReference>
<dbReference type="EMBL" id="FNFM01000022">
    <property type="protein sequence ID" value="SDK91445.1"/>
    <property type="molecule type" value="Genomic_DNA"/>
</dbReference>
<dbReference type="PANTHER" id="PTHR43775">
    <property type="entry name" value="FATTY ACID SYNTHASE"/>
    <property type="match status" value="1"/>
</dbReference>
<dbReference type="InterPro" id="IPR014031">
    <property type="entry name" value="Ketoacyl_synth_C"/>
</dbReference>
<dbReference type="PROSITE" id="PS52004">
    <property type="entry name" value="KS3_2"/>
    <property type="match status" value="1"/>
</dbReference>
<name>A0A1G9FSY6_ACTMZ</name>
<dbReference type="InterPro" id="IPR016039">
    <property type="entry name" value="Thiolase-like"/>
</dbReference>
<dbReference type="GO" id="GO:0006633">
    <property type="term" value="P:fatty acid biosynthetic process"/>
    <property type="evidence" value="ECO:0007669"/>
    <property type="project" value="InterPro"/>
</dbReference>
<dbReference type="Proteomes" id="UP000199213">
    <property type="component" value="Unassembled WGS sequence"/>
</dbReference>
<keyword evidence="4" id="KW-1185">Reference proteome</keyword>
<reference evidence="4" key="1">
    <citation type="submission" date="2016-10" db="EMBL/GenBank/DDBJ databases">
        <authorList>
            <person name="Varghese N."/>
            <person name="Submissions S."/>
        </authorList>
    </citation>
    <scope>NUCLEOTIDE SEQUENCE [LARGE SCALE GENOMIC DNA]</scope>
    <source>
        <strain evidence="4">DSM 45460</strain>
    </source>
</reference>
<evidence type="ECO:0000313" key="3">
    <source>
        <dbReference type="EMBL" id="SDK91445.1"/>
    </source>
</evidence>
<keyword evidence="1" id="KW-0808">Transferase</keyword>
<dbReference type="PROSITE" id="PS00606">
    <property type="entry name" value="KS3_1"/>
    <property type="match status" value="1"/>
</dbReference>
<dbReference type="Pfam" id="PF00109">
    <property type="entry name" value="ketoacyl-synt"/>
    <property type="match status" value="1"/>
</dbReference>
<dbReference type="InterPro" id="IPR050091">
    <property type="entry name" value="PKS_NRPS_Biosynth_Enz"/>
</dbReference>
<feature type="non-terminal residue" evidence="3">
    <location>
        <position position="406"/>
    </location>
</feature>
<accession>A0A1G9FSY6</accession>
<dbReference type="AlphaFoldDB" id="A0A1G9FSY6"/>
<organism evidence="3 4">
    <name type="scientific">Actinopolyspora mzabensis</name>
    <dbReference type="NCBI Taxonomy" id="995066"/>
    <lineage>
        <taxon>Bacteria</taxon>
        <taxon>Bacillati</taxon>
        <taxon>Actinomycetota</taxon>
        <taxon>Actinomycetes</taxon>
        <taxon>Actinopolysporales</taxon>
        <taxon>Actinopolysporaceae</taxon>
        <taxon>Actinopolyspora</taxon>
    </lineage>
</organism>
<dbReference type="InterPro" id="IPR020841">
    <property type="entry name" value="PKS_Beta-ketoAc_synthase_dom"/>
</dbReference>
<evidence type="ECO:0000256" key="1">
    <source>
        <dbReference type="ARBA" id="ARBA00022679"/>
    </source>
</evidence>
<dbReference type="GO" id="GO:0004315">
    <property type="term" value="F:3-oxoacyl-[acyl-carrier-protein] synthase activity"/>
    <property type="evidence" value="ECO:0007669"/>
    <property type="project" value="InterPro"/>
</dbReference>
<dbReference type="GO" id="GO:0004312">
    <property type="term" value="F:fatty acid synthase activity"/>
    <property type="evidence" value="ECO:0007669"/>
    <property type="project" value="TreeGrafter"/>
</dbReference>
<dbReference type="CDD" id="cd00833">
    <property type="entry name" value="PKS"/>
    <property type="match status" value="1"/>
</dbReference>
<gene>
    <name evidence="3" type="ORF">SAMN04487820_1222</name>
</gene>
<proteinExistence type="predicted"/>
<dbReference type="InterPro" id="IPR018201">
    <property type="entry name" value="Ketoacyl_synth_AS"/>
</dbReference>
<dbReference type="PANTHER" id="PTHR43775:SF51">
    <property type="entry name" value="INACTIVE PHENOLPHTHIOCEROL SYNTHESIS POLYKETIDE SYNTHASE TYPE I PKS1-RELATED"/>
    <property type="match status" value="1"/>
</dbReference>